<sequence length="286" mass="32139">MIKPKLALMFCLLFSIISTGQEATAKNGRCDFILTGTMGFGNRKYILPGGHAGDIEQDTDEDVKMIAKYKENHQLVDILSRENNPGISNAAGTFKGDTLQPPIPVEVFAGHRALYYQHVMNKYVFKNKFNFFNVSSFDAEYKSNANNVFLISSLFSYNIGKGFSVGLGGEIQRPGAAAIVGAQYAYKSARWLIAVVSSVNITGETEYSQFTLLEYRQPVSENLKVYFRMQMLVSTDFHRYNRGYQQFRLGSQLKDVQFGLAANFDQFDASAIKTTNYGIFLRTLIF</sequence>
<evidence type="ECO:0000256" key="1">
    <source>
        <dbReference type="SAM" id="SignalP"/>
    </source>
</evidence>
<evidence type="ECO:0000313" key="3">
    <source>
        <dbReference type="Proteomes" id="UP001172083"/>
    </source>
</evidence>
<evidence type="ECO:0000313" key="2">
    <source>
        <dbReference type="EMBL" id="MDN5215845.1"/>
    </source>
</evidence>
<accession>A0ABT8LDI3</accession>
<dbReference type="Proteomes" id="UP001172083">
    <property type="component" value="Unassembled WGS sequence"/>
</dbReference>
<reference evidence="2" key="1">
    <citation type="submission" date="2023-06" db="EMBL/GenBank/DDBJ databases">
        <title>Genomic of Agaribacillus aureum.</title>
        <authorList>
            <person name="Wang G."/>
        </authorList>
    </citation>
    <scope>NUCLEOTIDE SEQUENCE</scope>
    <source>
        <strain evidence="2">BMA12</strain>
    </source>
</reference>
<protein>
    <submittedName>
        <fullName evidence="2">Uncharacterized protein</fullName>
    </submittedName>
</protein>
<dbReference type="RefSeq" id="WP_346761182.1">
    <property type="nucleotide sequence ID" value="NZ_JAUJEB010000007.1"/>
</dbReference>
<comment type="caution">
    <text evidence="2">The sequence shown here is derived from an EMBL/GenBank/DDBJ whole genome shotgun (WGS) entry which is preliminary data.</text>
</comment>
<feature type="signal peptide" evidence="1">
    <location>
        <begin position="1"/>
        <end position="20"/>
    </location>
</feature>
<keyword evidence="3" id="KW-1185">Reference proteome</keyword>
<proteinExistence type="predicted"/>
<dbReference type="EMBL" id="JAUJEB010000007">
    <property type="protein sequence ID" value="MDN5215845.1"/>
    <property type="molecule type" value="Genomic_DNA"/>
</dbReference>
<gene>
    <name evidence="2" type="ORF">QQ020_27450</name>
</gene>
<keyword evidence="1" id="KW-0732">Signal</keyword>
<name>A0ABT8LDI3_9BACT</name>
<feature type="chain" id="PRO_5046155970" evidence="1">
    <location>
        <begin position="21"/>
        <end position="286"/>
    </location>
</feature>
<organism evidence="2 3">
    <name type="scientific">Agaribacillus aureus</name>
    <dbReference type="NCBI Taxonomy" id="3051825"/>
    <lineage>
        <taxon>Bacteria</taxon>
        <taxon>Pseudomonadati</taxon>
        <taxon>Bacteroidota</taxon>
        <taxon>Cytophagia</taxon>
        <taxon>Cytophagales</taxon>
        <taxon>Splendidivirgaceae</taxon>
        <taxon>Agaribacillus</taxon>
    </lineage>
</organism>